<proteinExistence type="predicted"/>
<sequence>MGWSRALFQGQGNTKPMLKPGNLLYCGGFYITFIHTQLDNLGLLGSRGPDDVNGLDYLQFQTTLDGLLPAFDLNGTQDISVLCGFISRPIPCFPFQRVQIKLDGASNVARVTCVVWSFPTVAAEELGAPGLAFLVMSASIAFGSLDFCKLVERGFISLKDPSCYNDGSLNTQILILQRDIAMEIEMRVERELLEMRERDKKREMMLPVWK</sequence>
<organism evidence="1 2">
    <name type="scientific">Persea americana</name>
    <name type="common">Avocado</name>
    <dbReference type="NCBI Taxonomy" id="3435"/>
    <lineage>
        <taxon>Eukaryota</taxon>
        <taxon>Viridiplantae</taxon>
        <taxon>Streptophyta</taxon>
        <taxon>Embryophyta</taxon>
        <taxon>Tracheophyta</taxon>
        <taxon>Spermatophyta</taxon>
        <taxon>Magnoliopsida</taxon>
        <taxon>Magnoliidae</taxon>
        <taxon>Laurales</taxon>
        <taxon>Lauraceae</taxon>
        <taxon>Persea</taxon>
    </lineage>
</organism>
<evidence type="ECO:0000313" key="2">
    <source>
        <dbReference type="Proteomes" id="UP001234297"/>
    </source>
</evidence>
<reference evidence="1 2" key="1">
    <citation type="journal article" date="2022" name="Hortic Res">
        <title>A haplotype resolved chromosomal level avocado genome allows analysis of novel avocado genes.</title>
        <authorList>
            <person name="Nath O."/>
            <person name="Fletcher S.J."/>
            <person name="Hayward A."/>
            <person name="Shaw L.M."/>
            <person name="Masouleh A.K."/>
            <person name="Furtado A."/>
            <person name="Henry R.J."/>
            <person name="Mitter N."/>
        </authorList>
    </citation>
    <scope>NUCLEOTIDE SEQUENCE [LARGE SCALE GENOMIC DNA]</scope>
    <source>
        <strain evidence="2">cv. Hass</strain>
    </source>
</reference>
<evidence type="ECO:0000313" key="1">
    <source>
        <dbReference type="EMBL" id="KAJ8619128.1"/>
    </source>
</evidence>
<name>A0ACC2KDI7_PERAE</name>
<dbReference type="Proteomes" id="UP001234297">
    <property type="component" value="Chromosome 4"/>
</dbReference>
<comment type="caution">
    <text evidence="1">The sequence shown here is derived from an EMBL/GenBank/DDBJ whole genome shotgun (WGS) entry which is preliminary data.</text>
</comment>
<accession>A0ACC2KDI7</accession>
<dbReference type="EMBL" id="CM056812">
    <property type="protein sequence ID" value="KAJ8619128.1"/>
    <property type="molecule type" value="Genomic_DNA"/>
</dbReference>
<keyword evidence="2" id="KW-1185">Reference proteome</keyword>
<gene>
    <name evidence="1" type="ORF">MRB53_015314</name>
</gene>
<protein>
    <submittedName>
        <fullName evidence="1">Uncharacterized protein</fullName>
    </submittedName>
</protein>